<dbReference type="InterPro" id="IPR036271">
    <property type="entry name" value="Tet_transcr_reg_TetR-rel_C_sf"/>
</dbReference>
<comment type="caution">
    <text evidence="1">The sequence shown here is derived from an EMBL/GenBank/DDBJ whole genome shotgun (WGS) entry which is preliminary data.</text>
</comment>
<protein>
    <submittedName>
        <fullName evidence="1">TetR/AcrR family transcriptional regulator C-terminal domain-containing protein</fullName>
    </submittedName>
</protein>
<dbReference type="InterPro" id="IPR009057">
    <property type="entry name" value="Homeodomain-like_sf"/>
</dbReference>
<sequence>MTGPAARAADAENGEVHRLGRPRVPRLSLERIGHEALAMLEEEGTLSLPRLAERLGVRQSAFYKHVSGRAEIVELARGALAERAPLPEPAADFAELVRGTFHALRGTYQSVPALLPLILTQPVSNPAALAIYDRLAAAFGAAGVSGHLILPAIEAIDSAAIGAALDSLTIEAAWQVPPGKAASFPHLVAAQEALAARSVDRFAFLAETLAAGLASAASPDSPEERLRD</sequence>
<evidence type="ECO:0000313" key="2">
    <source>
        <dbReference type="Proteomes" id="UP001304769"/>
    </source>
</evidence>
<dbReference type="EMBL" id="JAYGGQ010000007">
    <property type="protein sequence ID" value="MEA5455145.1"/>
    <property type="molecule type" value="Genomic_DNA"/>
</dbReference>
<dbReference type="SUPFAM" id="SSF46689">
    <property type="entry name" value="Homeodomain-like"/>
    <property type="match status" value="1"/>
</dbReference>
<dbReference type="RefSeq" id="WP_323279006.1">
    <property type="nucleotide sequence ID" value="NZ_JAYGGQ010000007.1"/>
</dbReference>
<gene>
    <name evidence="1" type="ORF">SPF06_10475</name>
</gene>
<evidence type="ECO:0000313" key="1">
    <source>
        <dbReference type="EMBL" id="MEA5455145.1"/>
    </source>
</evidence>
<dbReference type="Gene3D" id="1.10.357.10">
    <property type="entry name" value="Tetracycline Repressor, domain 2"/>
    <property type="match status" value="1"/>
</dbReference>
<proteinExistence type="predicted"/>
<keyword evidence="2" id="KW-1185">Reference proteome</keyword>
<name>A0ABU5T651_9MICC</name>
<organism evidence="1 2">
    <name type="scientific">Sinomonas terricola</name>
    <dbReference type="NCBI Taxonomy" id="3110330"/>
    <lineage>
        <taxon>Bacteria</taxon>
        <taxon>Bacillati</taxon>
        <taxon>Actinomycetota</taxon>
        <taxon>Actinomycetes</taxon>
        <taxon>Micrococcales</taxon>
        <taxon>Micrococcaceae</taxon>
        <taxon>Sinomonas</taxon>
    </lineage>
</organism>
<dbReference type="SUPFAM" id="SSF48498">
    <property type="entry name" value="Tetracyclin repressor-like, C-terminal domain"/>
    <property type="match status" value="1"/>
</dbReference>
<reference evidence="1 2" key="1">
    <citation type="submission" date="2023-12" db="EMBL/GenBank/DDBJ databases">
        <title>Sinomonas terricola sp. nov, isolated from litchi orchard soil in Guangdong, PR China.</title>
        <authorList>
            <person name="Jiaxin W."/>
            <person name="Yang Z."/>
            <person name="Honghui Z."/>
        </authorList>
    </citation>
    <scope>NUCLEOTIDE SEQUENCE [LARGE SCALE GENOMIC DNA]</scope>
    <source>
        <strain evidence="1 2">JGH33</strain>
    </source>
</reference>
<accession>A0ABU5T651</accession>
<dbReference type="Proteomes" id="UP001304769">
    <property type="component" value="Unassembled WGS sequence"/>
</dbReference>